<dbReference type="Gene3D" id="3.90.180.10">
    <property type="entry name" value="Medium-chain alcohol dehydrogenases, catalytic domain"/>
    <property type="match status" value="1"/>
</dbReference>
<dbReference type="SUPFAM" id="SSF51735">
    <property type="entry name" value="NAD(P)-binding Rossmann-fold domains"/>
    <property type="match status" value="1"/>
</dbReference>
<dbReference type="GO" id="GO:0034079">
    <property type="term" value="P:butanediol biosynthetic process"/>
    <property type="evidence" value="ECO:0007669"/>
    <property type="project" value="EnsemblFungi"/>
</dbReference>
<dbReference type="InterPro" id="IPR020843">
    <property type="entry name" value="ER"/>
</dbReference>
<comment type="cofactor">
    <cofactor evidence="1 6">
        <name>Zn(2+)</name>
        <dbReference type="ChEBI" id="CHEBI:29105"/>
    </cofactor>
</comment>
<dbReference type="InterPro" id="IPR036291">
    <property type="entry name" value="NAD(P)-bd_dom_sf"/>
</dbReference>
<evidence type="ECO:0000313" key="9">
    <source>
        <dbReference type="Proteomes" id="UP000006310"/>
    </source>
</evidence>
<dbReference type="InterPro" id="IPR013154">
    <property type="entry name" value="ADH-like_N"/>
</dbReference>
<dbReference type="eggNOG" id="KOG0024">
    <property type="taxonomic scope" value="Eukaryota"/>
</dbReference>
<keyword evidence="3 6" id="KW-0479">Metal-binding</keyword>
<dbReference type="PANTHER" id="PTHR43161:SF23">
    <property type="entry name" value="(R,R)-BUTANEDIOL DEHYDROGENASE-RELATED"/>
    <property type="match status" value="1"/>
</dbReference>
<protein>
    <recommendedName>
        <fullName evidence="7">Enoyl reductase (ER) domain-containing protein</fullName>
    </recommendedName>
</protein>
<dbReference type="Proteomes" id="UP000006310">
    <property type="component" value="Chromosome 9"/>
</dbReference>
<dbReference type="GO" id="GO:0008270">
    <property type="term" value="F:zinc ion binding"/>
    <property type="evidence" value="ECO:0007669"/>
    <property type="project" value="InterPro"/>
</dbReference>
<feature type="domain" description="Enoyl reductase (ER)" evidence="7">
    <location>
        <begin position="10"/>
        <end position="336"/>
    </location>
</feature>
<evidence type="ECO:0000259" key="7">
    <source>
        <dbReference type="SMART" id="SM00829"/>
    </source>
</evidence>
<dbReference type="SMART" id="SM00829">
    <property type="entry name" value="PKS_ER"/>
    <property type="match status" value="1"/>
</dbReference>
<dbReference type="STRING" id="1071383.J7S8Y0"/>
<dbReference type="Pfam" id="PF00107">
    <property type="entry name" value="ADH_zinc_N"/>
    <property type="match status" value="1"/>
</dbReference>
<dbReference type="Gene3D" id="3.40.50.720">
    <property type="entry name" value="NAD(P)-binding Rossmann-like Domain"/>
    <property type="match status" value="1"/>
</dbReference>
<accession>J7S8Y0</accession>
<dbReference type="PANTHER" id="PTHR43161">
    <property type="entry name" value="SORBITOL DEHYDROGENASE"/>
    <property type="match status" value="1"/>
</dbReference>
<dbReference type="InterPro" id="IPR011032">
    <property type="entry name" value="GroES-like_sf"/>
</dbReference>
<dbReference type="GO" id="GO:0000721">
    <property type="term" value="F:(R,R)-butanediol dehydrogenase activity"/>
    <property type="evidence" value="ECO:0007669"/>
    <property type="project" value="EnsemblFungi"/>
</dbReference>
<dbReference type="EMBL" id="HE978322">
    <property type="protein sequence ID" value="CCK71804.1"/>
    <property type="molecule type" value="Genomic_DNA"/>
</dbReference>
<name>J7S8Y0_HUIN7</name>
<keyword evidence="9" id="KW-1185">Reference proteome</keyword>
<evidence type="ECO:0000256" key="4">
    <source>
        <dbReference type="ARBA" id="ARBA00022833"/>
    </source>
</evidence>
<keyword evidence="4 6" id="KW-0862">Zinc</keyword>
<dbReference type="GeneID" id="34527547"/>
<dbReference type="SUPFAM" id="SSF50129">
    <property type="entry name" value="GroES-like"/>
    <property type="match status" value="1"/>
</dbReference>
<evidence type="ECO:0000256" key="1">
    <source>
        <dbReference type="ARBA" id="ARBA00001947"/>
    </source>
</evidence>
<dbReference type="Pfam" id="PF08240">
    <property type="entry name" value="ADH_N"/>
    <property type="match status" value="1"/>
</dbReference>
<reference evidence="9" key="2">
    <citation type="submission" date="2012-08" db="EMBL/GenBank/DDBJ databases">
        <title>Genome sequence of Kazachstania naganishii.</title>
        <authorList>
            <person name="Gordon J.L."/>
            <person name="Armisen D."/>
            <person name="Proux-Wera E."/>
            <person name="OhEigeartaigh S.S."/>
            <person name="Byrne K.P."/>
            <person name="Wolfe K.H."/>
        </authorList>
    </citation>
    <scope>NUCLEOTIDE SEQUENCE [LARGE SCALE GENOMIC DNA]</scope>
    <source>
        <strain evidence="9">ATCC MYA-139 / BCRC 22969 / CBS 8797 / CCRC 22969 / KCTC 17520 / NBRC 10181 / NCYC 3082</strain>
    </source>
</reference>
<sequence length="381" mass="41610">MRGLAYFKKGDIHFTDELREPEIEADDELIVDVAFCGICGTDLHEYTDGPIFMPKDGEKNVLSNKSIPQAMGHEFSGYVAKVGPKVTKVKVGDRVVVEATCSCVDLHRWPESKHYKTPACNACKDRCDNCCEYAGFMGLGVVGGAFAERIVTIEHHVVKLPDGFPMDVAALIEPLSVAWHAARVSKFPPGKSALVLGAGPIGLAMILVLKAQGASKIIVSEPATMRRELADRMHVETFDPSTHGDKSVAMLRSKTFDGKGFDFAFDCSGVPATFNTGLQAAHYRGTLCNVAIWGSGFDFNPMGITLLEKDVTGSIGYTVQDFAEVTEAFKDGKIDIEECKHLITGRYRIEDGWEKGFLELMNNKATNIKVLLSPNNHGELD</sequence>
<gene>
    <name evidence="8" type="primary">KNAG0I00120</name>
    <name evidence="8" type="ordered locus">KNAG_0I00120</name>
</gene>
<reference evidence="8 9" key="1">
    <citation type="journal article" date="2011" name="Proc. Natl. Acad. Sci. U.S.A.">
        <title>Evolutionary erosion of yeast sex chromosomes by mating-type switching accidents.</title>
        <authorList>
            <person name="Gordon J.L."/>
            <person name="Armisen D."/>
            <person name="Proux-Wera E."/>
            <person name="Oheigeartaigh S.S."/>
            <person name="Byrne K.P."/>
            <person name="Wolfe K.H."/>
        </authorList>
    </citation>
    <scope>NUCLEOTIDE SEQUENCE [LARGE SCALE GENOMIC DNA]</scope>
    <source>
        <strain evidence="9">ATCC MYA-139 / BCRC 22969 / CBS 8797 / CCRC 22969 / KCTC 17520 / NBRC 10181 / NCYC 3082</strain>
    </source>
</reference>
<dbReference type="HOGENOM" id="CLU_026673_11_0_1"/>
<evidence type="ECO:0000256" key="2">
    <source>
        <dbReference type="ARBA" id="ARBA00008072"/>
    </source>
</evidence>
<dbReference type="KEGG" id="kng:KNAG_0I00120"/>
<dbReference type="InterPro" id="IPR013149">
    <property type="entry name" value="ADH-like_C"/>
</dbReference>
<dbReference type="CDD" id="cd08233">
    <property type="entry name" value="butanediol_DH_like"/>
    <property type="match status" value="1"/>
</dbReference>
<evidence type="ECO:0000256" key="5">
    <source>
        <dbReference type="ARBA" id="ARBA00023002"/>
    </source>
</evidence>
<dbReference type="RefSeq" id="XP_022466049.1">
    <property type="nucleotide sequence ID" value="XM_022609678.1"/>
</dbReference>
<dbReference type="InterPro" id="IPR002328">
    <property type="entry name" value="ADH_Zn_CS"/>
</dbReference>
<dbReference type="PROSITE" id="PS00059">
    <property type="entry name" value="ADH_ZINC"/>
    <property type="match status" value="1"/>
</dbReference>
<dbReference type="AlphaFoldDB" id="J7S8Y0"/>
<dbReference type="OrthoDB" id="5363962at2759"/>
<dbReference type="GO" id="GO:0005737">
    <property type="term" value="C:cytoplasm"/>
    <property type="evidence" value="ECO:0007669"/>
    <property type="project" value="TreeGrafter"/>
</dbReference>
<evidence type="ECO:0000256" key="6">
    <source>
        <dbReference type="RuleBase" id="RU361277"/>
    </source>
</evidence>
<evidence type="ECO:0000256" key="3">
    <source>
        <dbReference type="ARBA" id="ARBA00022723"/>
    </source>
</evidence>
<evidence type="ECO:0000313" key="8">
    <source>
        <dbReference type="EMBL" id="CCK71804.1"/>
    </source>
</evidence>
<comment type="similarity">
    <text evidence="2 6">Belongs to the zinc-containing alcohol dehydrogenase family.</text>
</comment>
<proteinExistence type="inferred from homology"/>
<keyword evidence="5" id="KW-0560">Oxidoreductase</keyword>
<organism evidence="8 9">
    <name type="scientific">Huiozyma naganishii (strain ATCC MYA-139 / BCRC 22969 / CBS 8797 / KCTC 17520 / NBRC 10181 / NCYC 3082 / Yp74L-3)</name>
    <name type="common">Yeast</name>
    <name type="synonym">Kazachstania naganishii</name>
    <dbReference type="NCBI Taxonomy" id="1071383"/>
    <lineage>
        <taxon>Eukaryota</taxon>
        <taxon>Fungi</taxon>
        <taxon>Dikarya</taxon>
        <taxon>Ascomycota</taxon>
        <taxon>Saccharomycotina</taxon>
        <taxon>Saccharomycetes</taxon>
        <taxon>Saccharomycetales</taxon>
        <taxon>Saccharomycetaceae</taxon>
        <taxon>Huiozyma</taxon>
    </lineage>
</organism>
<dbReference type="OMA" id="AMGHEMS"/>